<keyword evidence="14 16" id="KW-0175">Coiled coil</keyword>
<comment type="caution">
    <text evidence="20">The sequence shown here is derived from an EMBL/GenBank/DDBJ whole genome shotgun (WGS) entry which is preliminary data.</text>
</comment>
<evidence type="ECO:0000256" key="15">
    <source>
        <dbReference type="ARBA" id="ARBA00023180"/>
    </source>
</evidence>
<evidence type="ECO:0000256" key="7">
    <source>
        <dbReference type="ARBA" id="ARBA00022737"/>
    </source>
</evidence>
<proteinExistence type="inferred from homology"/>
<dbReference type="EMBL" id="VZTQ01010861">
    <property type="protein sequence ID" value="NXT40338.1"/>
    <property type="molecule type" value="Genomic_DNA"/>
</dbReference>
<dbReference type="InterPro" id="IPR005123">
    <property type="entry name" value="Oxoglu/Fe-dep_dioxygenase_dom"/>
</dbReference>
<sequence>MASLLCLCLLLAAATATSPGRLVPYDLLYADGVRAYFARDWGRAAELLQRALHSYAGLRAARRACRAACRREAAFLGGPPGAGPWEAALFGRGAAGVKGGCEEKGARRSVTGAAAFSPQLKKLDQAVSAAHTFFVANPQHLQMREDIEKYRRMSGVKSDNFRDLEATPHWEAYEAGVQRYNADEYLQAVARLEESLTEALSALEECRALCEGPWEDEDEEEEEEMQPGLYEAIAAHYIQVLKCRQQCVLEIATKPGRISATEDFIPSHLDLLQFAYDQVGNQALAAECAASYLLFYPTDEPMLEKMKQYRTELGEDAAVTARESIQHYVQRSLMEKKLIYYAVEHLGGTFNDPDLWTPDELIPENLKEKQREDQEKQKEETLDVEEREKRGPLPFEGIAVTMDSRQMNGTQRVVFDRVLTESECKDLLRLTKAAGEAGDGYRARRSPHTPHERFEGLTVLKAIQLAQNGDVDWRDAKLLLQASEKSRKIIESYFTPGKKLHFSFTHLVCRTAVDEEQEGRMDLSHPVHADNCLLDPEGQECWREPPAYVYRDYSGILYLNDDFQGGGLFFTEMDTVTVTAEVHPKCGRLVAFSSGKENPHGVWAVSRGKRCAVALWYTHSQEHAEQERAKAEELMEQRAGEQDQPDGEERQGTDRSGRSASELPVDSGGARPTSRRHKPGSERTQHPKELRARDEF</sequence>
<keyword evidence="15" id="KW-0325">Glycoprotein</keyword>
<evidence type="ECO:0000259" key="19">
    <source>
        <dbReference type="PROSITE" id="PS51471"/>
    </source>
</evidence>
<evidence type="ECO:0000256" key="9">
    <source>
        <dbReference type="ARBA" id="ARBA00022824"/>
    </source>
</evidence>
<feature type="chain" id="PRO_5029563193" description="procollagen-proline 3-dioxygenase" evidence="18">
    <location>
        <begin position="17"/>
        <end position="696"/>
    </location>
</feature>
<keyword evidence="6 18" id="KW-0732">Signal</keyword>
<name>A0A7L3C9Q0_PELUR</name>
<organism evidence="20 21">
    <name type="scientific">Pelecanoides urinatrix</name>
    <name type="common">Common diving petrel</name>
    <name type="synonym">Procellaria urinatrix</name>
    <dbReference type="NCBI Taxonomy" id="37079"/>
    <lineage>
        <taxon>Eukaryota</taxon>
        <taxon>Metazoa</taxon>
        <taxon>Chordata</taxon>
        <taxon>Craniata</taxon>
        <taxon>Vertebrata</taxon>
        <taxon>Euteleostomi</taxon>
        <taxon>Archelosauria</taxon>
        <taxon>Archosauria</taxon>
        <taxon>Dinosauria</taxon>
        <taxon>Saurischia</taxon>
        <taxon>Theropoda</taxon>
        <taxon>Coelurosauria</taxon>
        <taxon>Aves</taxon>
        <taxon>Neognathae</taxon>
        <taxon>Neoaves</taxon>
        <taxon>Aequornithes</taxon>
        <taxon>Procellariiformes</taxon>
        <taxon>Procellariidae</taxon>
        <taxon>Pelecanoides</taxon>
    </lineage>
</organism>
<evidence type="ECO:0000256" key="5">
    <source>
        <dbReference type="ARBA" id="ARBA00022723"/>
    </source>
</evidence>
<accession>A0A7L3C9Q0</accession>
<feature type="region of interest" description="Disordered" evidence="17">
    <location>
        <begin position="366"/>
        <end position="387"/>
    </location>
</feature>
<feature type="signal peptide" evidence="18">
    <location>
        <begin position="1"/>
        <end position="16"/>
    </location>
</feature>
<dbReference type="AlphaFoldDB" id="A0A7L3C9Q0"/>
<dbReference type="Gene3D" id="1.25.40.10">
    <property type="entry name" value="Tetratricopeptide repeat domain"/>
    <property type="match status" value="1"/>
</dbReference>
<protein>
    <recommendedName>
        <fullName evidence="4">procollagen-proline 3-dioxygenase</fullName>
        <ecNumber evidence="4">1.14.11.7</ecNumber>
    </recommendedName>
</protein>
<keyword evidence="21" id="KW-1185">Reference proteome</keyword>
<evidence type="ECO:0000256" key="10">
    <source>
        <dbReference type="ARBA" id="ARBA00022896"/>
    </source>
</evidence>
<dbReference type="GO" id="GO:0019797">
    <property type="term" value="F:procollagen-proline 3-dioxygenase activity"/>
    <property type="evidence" value="ECO:0007669"/>
    <property type="project" value="UniProtKB-EC"/>
</dbReference>
<gene>
    <name evidence="20" type="primary">P3h3</name>
    <name evidence="20" type="ORF">PELURI_R12184</name>
</gene>
<dbReference type="GO" id="GO:0005783">
    <property type="term" value="C:endoplasmic reticulum"/>
    <property type="evidence" value="ECO:0007669"/>
    <property type="project" value="TreeGrafter"/>
</dbReference>
<feature type="compositionally biased region" description="Basic and acidic residues" evidence="17">
    <location>
        <begin position="679"/>
        <end position="696"/>
    </location>
</feature>
<evidence type="ECO:0000256" key="14">
    <source>
        <dbReference type="ARBA" id="ARBA00023054"/>
    </source>
</evidence>
<dbReference type="InterPro" id="IPR039575">
    <property type="entry name" value="P3H"/>
</dbReference>
<dbReference type="InterPro" id="IPR044862">
    <property type="entry name" value="Pro_4_hyd_alph_FE2OG_OXY"/>
</dbReference>
<evidence type="ECO:0000256" key="18">
    <source>
        <dbReference type="SAM" id="SignalP"/>
    </source>
</evidence>
<comment type="cofactor">
    <cofactor evidence="2">
        <name>Fe cation</name>
        <dbReference type="ChEBI" id="CHEBI:24875"/>
    </cofactor>
</comment>
<keyword evidence="11" id="KW-0223">Dioxygenase</keyword>
<comment type="cofactor">
    <cofactor evidence="1">
        <name>L-ascorbate</name>
        <dbReference type="ChEBI" id="CHEBI:38290"/>
    </cofactor>
</comment>
<evidence type="ECO:0000256" key="13">
    <source>
        <dbReference type="ARBA" id="ARBA00023004"/>
    </source>
</evidence>
<dbReference type="GO" id="GO:0005506">
    <property type="term" value="F:iron ion binding"/>
    <property type="evidence" value="ECO:0007669"/>
    <property type="project" value="InterPro"/>
</dbReference>
<evidence type="ECO:0000256" key="12">
    <source>
        <dbReference type="ARBA" id="ARBA00023002"/>
    </source>
</evidence>
<dbReference type="PANTHER" id="PTHR14049">
    <property type="entry name" value="LEPRECAN 1"/>
    <property type="match status" value="1"/>
</dbReference>
<dbReference type="OrthoDB" id="8517835at2759"/>
<dbReference type="Pfam" id="PF13640">
    <property type="entry name" value="2OG-FeII_Oxy_3"/>
    <property type="match status" value="1"/>
</dbReference>
<keyword evidence="10" id="KW-0847">Vitamin C</keyword>
<feature type="non-terminal residue" evidence="20">
    <location>
        <position position="1"/>
    </location>
</feature>
<evidence type="ECO:0000256" key="6">
    <source>
        <dbReference type="ARBA" id="ARBA00022729"/>
    </source>
</evidence>
<evidence type="ECO:0000313" key="20">
    <source>
        <dbReference type="EMBL" id="NXT40338.1"/>
    </source>
</evidence>
<keyword evidence="12" id="KW-0560">Oxidoreductase</keyword>
<evidence type="ECO:0000256" key="4">
    <source>
        <dbReference type="ARBA" id="ARBA00012262"/>
    </source>
</evidence>
<reference evidence="20 21" key="1">
    <citation type="submission" date="2019-09" db="EMBL/GenBank/DDBJ databases">
        <title>Bird 10,000 Genomes (B10K) Project - Family phase.</title>
        <authorList>
            <person name="Zhang G."/>
        </authorList>
    </citation>
    <scope>NUCLEOTIDE SEQUENCE [LARGE SCALE GENOMIC DNA]</scope>
    <source>
        <strain evidence="20">B10K-DU-012-45</strain>
    </source>
</reference>
<evidence type="ECO:0000256" key="8">
    <source>
        <dbReference type="ARBA" id="ARBA00022803"/>
    </source>
</evidence>
<evidence type="ECO:0000256" key="11">
    <source>
        <dbReference type="ARBA" id="ARBA00022964"/>
    </source>
</evidence>
<evidence type="ECO:0000256" key="17">
    <source>
        <dbReference type="SAM" id="MobiDB-lite"/>
    </source>
</evidence>
<dbReference type="Gene3D" id="2.60.120.620">
    <property type="entry name" value="q2cbj1_9rhob like domain"/>
    <property type="match status" value="1"/>
</dbReference>
<keyword evidence="5" id="KW-0479">Metal-binding</keyword>
<dbReference type="Pfam" id="PF23557">
    <property type="entry name" value="TPR_leprecan"/>
    <property type="match status" value="2"/>
</dbReference>
<dbReference type="InterPro" id="IPR006620">
    <property type="entry name" value="Pro_4_hyd_alph"/>
</dbReference>
<keyword evidence="7" id="KW-0677">Repeat</keyword>
<dbReference type="PANTHER" id="PTHR14049:SF14">
    <property type="entry name" value="PROLYL 3-HYDROXYLASE 3"/>
    <property type="match status" value="1"/>
</dbReference>
<dbReference type="FunFam" id="2.60.120.620:FF:000003">
    <property type="entry name" value="Prolyl 3-hydroxylase 2"/>
    <property type="match status" value="1"/>
</dbReference>
<dbReference type="GO" id="GO:0032963">
    <property type="term" value="P:collagen metabolic process"/>
    <property type="evidence" value="ECO:0007669"/>
    <property type="project" value="InterPro"/>
</dbReference>
<keyword evidence="8" id="KW-0802">TPR repeat</keyword>
<feature type="domain" description="Fe2OG dioxygenase" evidence="19">
    <location>
        <begin position="505"/>
        <end position="619"/>
    </location>
</feature>
<keyword evidence="13" id="KW-0408">Iron</keyword>
<feature type="coiled-coil region" evidence="16">
    <location>
        <begin position="182"/>
        <end position="209"/>
    </location>
</feature>
<feature type="compositionally biased region" description="Basic and acidic residues" evidence="17">
    <location>
        <begin position="624"/>
        <end position="657"/>
    </location>
</feature>
<dbReference type="PROSITE" id="PS51471">
    <property type="entry name" value="FE2OG_OXY"/>
    <property type="match status" value="1"/>
</dbReference>
<feature type="region of interest" description="Disordered" evidence="17">
    <location>
        <begin position="624"/>
        <end position="696"/>
    </location>
</feature>
<comment type="similarity">
    <text evidence="3">Belongs to the leprecan family.</text>
</comment>
<evidence type="ECO:0000256" key="1">
    <source>
        <dbReference type="ARBA" id="ARBA00001961"/>
    </source>
</evidence>
<keyword evidence="9" id="KW-0256">Endoplasmic reticulum</keyword>
<evidence type="ECO:0000256" key="3">
    <source>
        <dbReference type="ARBA" id="ARBA00006487"/>
    </source>
</evidence>
<evidence type="ECO:0000256" key="16">
    <source>
        <dbReference type="SAM" id="Coils"/>
    </source>
</evidence>
<dbReference type="EC" id="1.14.11.7" evidence="4"/>
<evidence type="ECO:0000256" key="2">
    <source>
        <dbReference type="ARBA" id="ARBA00001962"/>
    </source>
</evidence>
<dbReference type="SMART" id="SM00702">
    <property type="entry name" value="P4Hc"/>
    <property type="match status" value="1"/>
</dbReference>
<evidence type="ECO:0000313" key="21">
    <source>
        <dbReference type="Proteomes" id="UP000555367"/>
    </source>
</evidence>
<dbReference type="Proteomes" id="UP000555367">
    <property type="component" value="Unassembled WGS sequence"/>
</dbReference>
<dbReference type="InterPro" id="IPR011990">
    <property type="entry name" value="TPR-like_helical_dom_sf"/>
</dbReference>
<dbReference type="GO" id="GO:0031418">
    <property type="term" value="F:L-ascorbic acid binding"/>
    <property type="evidence" value="ECO:0007669"/>
    <property type="project" value="UniProtKB-KW"/>
</dbReference>
<feature type="non-terminal residue" evidence="20">
    <location>
        <position position="696"/>
    </location>
</feature>
<dbReference type="InterPro" id="IPR056585">
    <property type="entry name" value="Leprecan_dom"/>
</dbReference>